<dbReference type="AlphaFoldDB" id="A0A166GST9"/>
<gene>
    <name evidence="1" type="ORF">SISSUDRAFT_1030907</name>
</gene>
<dbReference type="InterPro" id="IPR013785">
    <property type="entry name" value="Aldolase_TIM"/>
</dbReference>
<protein>
    <submittedName>
        <fullName evidence="1">Uncharacterized protein</fullName>
    </submittedName>
</protein>
<dbReference type="EMBL" id="KV428017">
    <property type="protein sequence ID" value="KZT41978.1"/>
    <property type="molecule type" value="Genomic_DNA"/>
</dbReference>
<name>A0A166GST9_9AGAM</name>
<keyword evidence="2" id="KW-1185">Reference proteome</keyword>
<organism evidence="1 2">
    <name type="scientific">Sistotremastrum suecicum HHB10207 ss-3</name>
    <dbReference type="NCBI Taxonomy" id="1314776"/>
    <lineage>
        <taxon>Eukaryota</taxon>
        <taxon>Fungi</taxon>
        <taxon>Dikarya</taxon>
        <taxon>Basidiomycota</taxon>
        <taxon>Agaricomycotina</taxon>
        <taxon>Agaricomycetes</taxon>
        <taxon>Sistotremastrales</taxon>
        <taxon>Sistotremastraceae</taxon>
        <taxon>Sistotremastrum</taxon>
    </lineage>
</organism>
<dbReference type="Proteomes" id="UP000076798">
    <property type="component" value="Unassembled WGS sequence"/>
</dbReference>
<dbReference type="Gene3D" id="3.20.20.70">
    <property type="entry name" value="Aldolase class I"/>
    <property type="match status" value="1"/>
</dbReference>
<evidence type="ECO:0000313" key="2">
    <source>
        <dbReference type="Proteomes" id="UP000076798"/>
    </source>
</evidence>
<evidence type="ECO:0000313" key="1">
    <source>
        <dbReference type="EMBL" id="KZT41978.1"/>
    </source>
</evidence>
<accession>A0A166GST9</accession>
<dbReference type="OrthoDB" id="524799at2759"/>
<proteinExistence type="predicted"/>
<sequence>MLFHSLSGGTLSENPHVKHDISLLHESILLAEIERASPFEGDFSIAASAAAHMDQRVFVEYWASTQVVDFLPTRPAILRKDFILDESQNSETMLYGADTQTISQSGNCERDRPAIHGLRNTLVPVDPPVGNSENQGGFATQAHALEKAIRVDKPLIVRDVSSTDSSQSPAAFIWISSSLWIGAAGMGDLQDAYGSRTVIDLSFAKTAVDRGEPSRREGSTTLPITLAGGLSPGNVADVVTIVQPRAVE</sequence>
<reference evidence="1 2" key="1">
    <citation type="journal article" date="2016" name="Mol. Biol. Evol.">
        <title>Comparative Genomics of Early-Diverging Mushroom-Forming Fungi Provides Insights into the Origins of Lignocellulose Decay Capabilities.</title>
        <authorList>
            <person name="Nagy L.G."/>
            <person name="Riley R."/>
            <person name="Tritt A."/>
            <person name="Adam C."/>
            <person name="Daum C."/>
            <person name="Floudas D."/>
            <person name="Sun H."/>
            <person name="Yadav J.S."/>
            <person name="Pangilinan J."/>
            <person name="Larsson K.H."/>
            <person name="Matsuura K."/>
            <person name="Barry K."/>
            <person name="Labutti K."/>
            <person name="Kuo R."/>
            <person name="Ohm R.A."/>
            <person name="Bhattacharya S.S."/>
            <person name="Shirouzu T."/>
            <person name="Yoshinaga Y."/>
            <person name="Martin F.M."/>
            <person name="Grigoriev I.V."/>
            <person name="Hibbett D.S."/>
        </authorList>
    </citation>
    <scope>NUCLEOTIDE SEQUENCE [LARGE SCALE GENOMIC DNA]</scope>
    <source>
        <strain evidence="1 2">HHB10207 ss-3</strain>
    </source>
</reference>